<comment type="similarity">
    <text evidence="1 4">Belongs to the heat shock protein 70 family.</text>
</comment>
<reference evidence="5 6" key="1">
    <citation type="journal article" date="2016" name="Genome Biol. Evol.">
        <title>Gene Family Evolution Reflects Adaptation to Soil Environmental Stressors in the Genome of the Collembolan Orchesella cincta.</title>
        <authorList>
            <person name="Faddeeva-Vakhrusheva A."/>
            <person name="Derks M.F."/>
            <person name="Anvar S.Y."/>
            <person name="Agamennone V."/>
            <person name="Suring W."/>
            <person name="Smit S."/>
            <person name="van Straalen N.M."/>
            <person name="Roelofs D."/>
        </authorList>
    </citation>
    <scope>NUCLEOTIDE SEQUENCE [LARGE SCALE GENOMIC DNA]</scope>
    <source>
        <tissue evidence="5">Mixed pool</tissue>
    </source>
</reference>
<dbReference type="SUPFAM" id="SSF53067">
    <property type="entry name" value="Actin-like ATPase domain"/>
    <property type="match status" value="1"/>
</dbReference>
<dbReference type="EMBL" id="LJIJ01001971">
    <property type="protein sequence ID" value="ODM90441.1"/>
    <property type="molecule type" value="Genomic_DNA"/>
</dbReference>
<evidence type="ECO:0000313" key="5">
    <source>
        <dbReference type="EMBL" id="ODM90441.1"/>
    </source>
</evidence>
<keyword evidence="5" id="KW-0346">Stress response</keyword>
<dbReference type="GO" id="GO:0140662">
    <property type="term" value="F:ATP-dependent protein folding chaperone"/>
    <property type="evidence" value="ECO:0007669"/>
    <property type="project" value="InterPro"/>
</dbReference>
<dbReference type="GO" id="GO:0005524">
    <property type="term" value="F:ATP binding"/>
    <property type="evidence" value="ECO:0007669"/>
    <property type="project" value="UniProtKB-KW"/>
</dbReference>
<dbReference type="PANTHER" id="PTHR19375">
    <property type="entry name" value="HEAT SHOCK PROTEIN 70KDA"/>
    <property type="match status" value="1"/>
</dbReference>
<dbReference type="STRING" id="48709.A0A1D2MC03"/>
<evidence type="ECO:0000256" key="3">
    <source>
        <dbReference type="ARBA" id="ARBA00022840"/>
    </source>
</evidence>
<keyword evidence="2 4" id="KW-0547">Nucleotide-binding</keyword>
<proteinExistence type="inferred from homology"/>
<accession>A0A1D2MC03</accession>
<evidence type="ECO:0000256" key="4">
    <source>
        <dbReference type="RuleBase" id="RU003322"/>
    </source>
</evidence>
<evidence type="ECO:0000256" key="2">
    <source>
        <dbReference type="ARBA" id="ARBA00022741"/>
    </source>
</evidence>
<dbReference type="Gene3D" id="3.90.640.10">
    <property type="entry name" value="Actin, Chain A, domain 4"/>
    <property type="match status" value="1"/>
</dbReference>
<dbReference type="InterPro" id="IPR043129">
    <property type="entry name" value="ATPase_NBD"/>
</dbReference>
<comment type="caution">
    <text evidence="5">The sequence shown here is derived from an EMBL/GenBank/DDBJ whole genome shotgun (WGS) entry which is preliminary data.</text>
</comment>
<gene>
    <name evidence="5" type="ORF">Ocin01_16241</name>
</gene>
<keyword evidence="6" id="KW-1185">Reference proteome</keyword>
<keyword evidence="3 4" id="KW-0067">ATP-binding</keyword>
<evidence type="ECO:0000313" key="6">
    <source>
        <dbReference type="Proteomes" id="UP000094527"/>
    </source>
</evidence>
<dbReference type="InterPro" id="IPR013126">
    <property type="entry name" value="Hsp_70_fam"/>
</dbReference>
<dbReference type="Pfam" id="PF00012">
    <property type="entry name" value="HSP70"/>
    <property type="match status" value="1"/>
</dbReference>
<protein>
    <submittedName>
        <fullName evidence="5">Heat shock protein SSB</fullName>
    </submittedName>
</protein>
<evidence type="ECO:0000256" key="1">
    <source>
        <dbReference type="ARBA" id="ARBA00007381"/>
    </source>
</evidence>
<name>A0A1D2MC03_ORCCI</name>
<dbReference type="Gene3D" id="3.30.420.40">
    <property type="match status" value="2"/>
</dbReference>
<dbReference type="Proteomes" id="UP000094527">
    <property type="component" value="Unassembled WGS sequence"/>
</dbReference>
<sequence>MKKKNIIHTERLLNKIFLAASQGKIMGDDTQIQTGKSGRWDVCKEAVAFLRQKLTEALDELGLIELVNGNNESVLHLPFCEEENVLLEMINERKRLVISERCPDGKDVDLISMLEAGSLAFLTSVLERNQINLGQASEWINKILQDLAGKYKKELQRFLKINATVTMEESTIGLYCWEGKKKIFEDKHMEIHQQSKEMSLRKLQDRFFSAGAMELKFAKIELFDKLLSTYNRISLEETDSQSDHELILKQCLTRFTEDHESGVDWQQFEDLKQRLEQEIQNEFLAIAEKWGVDNFLLKSRMELEQISRKGVREANTLEDLEATWTEAKKSAEKNFNAKFQHLSQDYQNHILTQLTTLLQMLWQEVEVLYAEKVALKERENEAEVTRAKCEVITGRAIPQIIPLNPKQSLLVVDFGVEQLTIFVVGESKTPSYMSCIGCLELLRNMMEYCIKEFINNESISLDILQSDTANAKHLRRRVLDSCEKAVPSFSNPKISEIRISVPNFFSGKDLVVTITRQKFEELNENIDKVLLIGGFSQLPQIQNIVTNYFGNKFVNIPGVAPDEVLAYCTAVEGAFLAAKDIRKNLFIESSI</sequence>
<organism evidence="5 6">
    <name type="scientific">Orchesella cincta</name>
    <name type="common">Springtail</name>
    <name type="synonym">Podura cincta</name>
    <dbReference type="NCBI Taxonomy" id="48709"/>
    <lineage>
        <taxon>Eukaryota</taxon>
        <taxon>Metazoa</taxon>
        <taxon>Ecdysozoa</taxon>
        <taxon>Arthropoda</taxon>
        <taxon>Hexapoda</taxon>
        <taxon>Collembola</taxon>
        <taxon>Entomobryomorpha</taxon>
        <taxon>Entomobryoidea</taxon>
        <taxon>Orchesellidae</taxon>
        <taxon>Orchesellinae</taxon>
        <taxon>Orchesella</taxon>
    </lineage>
</organism>
<dbReference type="AlphaFoldDB" id="A0A1D2MC03"/>